<gene>
    <name evidence="6" type="ORF">KC19_7G070900</name>
</gene>
<evidence type="ECO:0000313" key="7">
    <source>
        <dbReference type="Proteomes" id="UP000822688"/>
    </source>
</evidence>
<keyword evidence="3" id="KW-0325">Glycoprotein</keyword>
<evidence type="ECO:0000259" key="5">
    <source>
        <dbReference type="Pfam" id="PF04577"/>
    </source>
</evidence>
<protein>
    <recommendedName>
        <fullName evidence="5">Glycosyltransferase 61 catalytic domain-containing protein</fullName>
    </recommendedName>
</protein>
<keyword evidence="7" id="KW-1185">Reference proteome</keyword>
<proteinExistence type="predicted"/>
<dbReference type="Pfam" id="PF04577">
    <property type="entry name" value="Glyco_transf_61"/>
    <property type="match status" value="1"/>
</dbReference>
<feature type="region of interest" description="Disordered" evidence="4">
    <location>
        <begin position="516"/>
        <end position="536"/>
    </location>
</feature>
<dbReference type="GO" id="GO:0016763">
    <property type="term" value="F:pentosyltransferase activity"/>
    <property type="evidence" value="ECO:0007669"/>
    <property type="project" value="UniProtKB-ARBA"/>
</dbReference>
<dbReference type="PANTHER" id="PTHR20961">
    <property type="entry name" value="GLYCOSYLTRANSFERASE"/>
    <property type="match status" value="1"/>
</dbReference>
<dbReference type="InterPro" id="IPR049625">
    <property type="entry name" value="Glyco_transf_61_cat"/>
</dbReference>
<dbReference type="PANTHER" id="PTHR20961:SF115">
    <property type="entry name" value="GLYCOSYLTRANSFERASE"/>
    <property type="match status" value="1"/>
</dbReference>
<evidence type="ECO:0000256" key="4">
    <source>
        <dbReference type="SAM" id="MobiDB-lite"/>
    </source>
</evidence>
<dbReference type="Proteomes" id="UP000822688">
    <property type="component" value="Chromosome 7"/>
</dbReference>
<sequence length="536" mass="61375">MAIPMSGGVLKRRRSWRTLPGLVIAFAMLFGLWQISTTFHAASHLHGRFPLGARRTTLQNDFQFDSETSEVEMPIEKGIEKVASDIPHLRNLERAVKHLETILVEKLQATDAQLQHEFEVIRSENEKLKGQLVSHLVETPTWKPLKDLSKFSILGFLSDMPDRGMAQGPPQLFEFPSALSNGRLLCFLGNSTSNGTRNFYTYTWEDALSRDHIFLEGTTLISETQYDFENPWHSMYNLVQFVYWKKVNGCAHADRLLLYHWSELRRRMGGWITQVFTAAGLPVVPYQMEVGDRPICFQRAVVSRTGIGGVPHTDLQEIFTEVRCLVRQYCKIPVTSFKQSEKQRVRITLMARNGTREWKNQTEWEAVIAAECGRIQGCEWSTMHISTLTFCEQAEIMSRTDILVSVHGAQLTNMIFMSPGGRVMEMFPKGWLELAGHGQFIYKHLAEWLGVSHEGYWRDLDHADCPFGNDNVRCMTHFKDLAVGINVTHISAWLRHVVTDFNAMIGELKKPVQERTKPEVEVQQDSDRCACRGKQR</sequence>
<dbReference type="GO" id="GO:0005794">
    <property type="term" value="C:Golgi apparatus"/>
    <property type="evidence" value="ECO:0007669"/>
    <property type="project" value="UniProtKB-ARBA"/>
</dbReference>
<accession>A0A8T0H8I3</accession>
<organism evidence="6 7">
    <name type="scientific">Ceratodon purpureus</name>
    <name type="common">Fire moss</name>
    <name type="synonym">Dicranum purpureum</name>
    <dbReference type="NCBI Taxonomy" id="3225"/>
    <lineage>
        <taxon>Eukaryota</taxon>
        <taxon>Viridiplantae</taxon>
        <taxon>Streptophyta</taxon>
        <taxon>Embryophyta</taxon>
        <taxon>Bryophyta</taxon>
        <taxon>Bryophytina</taxon>
        <taxon>Bryopsida</taxon>
        <taxon>Dicranidae</taxon>
        <taxon>Pseudoditrichales</taxon>
        <taxon>Ditrichaceae</taxon>
        <taxon>Ceratodon</taxon>
    </lineage>
</organism>
<dbReference type="EMBL" id="CM026428">
    <property type="protein sequence ID" value="KAG0566538.1"/>
    <property type="molecule type" value="Genomic_DNA"/>
</dbReference>
<dbReference type="AlphaFoldDB" id="A0A8T0H8I3"/>
<keyword evidence="2" id="KW-0808">Transferase</keyword>
<reference evidence="6" key="1">
    <citation type="submission" date="2020-06" db="EMBL/GenBank/DDBJ databases">
        <title>WGS assembly of Ceratodon purpureus strain R40.</title>
        <authorList>
            <person name="Carey S.B."/>
            <person name="Jenkins J."/>
            <person name="Shu S."/>
            <person name="Lovell J.T."/>
            <person name="Sreedasyam A."/>
            <person name="Maumus F."/>
            <person name="Tiley G.P."/>
            <person name="Fernandez-Pozo N."/>
            <person name="Barry K."/>
            <person name="Chen C."/>
            <person name="Wang M."/>
            <person name="Lipzen A."/>
            <person name="Daum C."/>
            <person name="Saski C.A."/>
            <person name="Payton A.C."/>
            <person name="Mcbreen J.C."/>
            <person name="Conrad R.E."/>
            <person name="Kollar L.M."/>
            <person name="Olsson S."/>
            <person name="Huttunen S."/>
            <person name="Landis J.B."/>
            <person name="Wickett N.J."/>
            <person name="Johnson M.G."/>
            <person name="Rensing S.A."/>
            <person name="Grimwood J."/>
            <person name="Schmutz J."/>
            <person name="Mcdaniel S.F."/>
        </authorList>
    </citation>
    <scope>NUCLEOTIDE SEQUENCE</scope>
    <source>
        <strain evidence="6">R40</strain>
    </source>
</reference>
<feature type="domain" description="Glycosyltransferase 61 catalytic" evidence="5">
    <location>
        <begin position="332"/>
        <end position="423"/>
    </location>
</feature>
<evidence type="ECO:0000313" key="6">
    <source>
        <dbReference type="EMBL" id="KAG0566538.1"/>
    </source>
</evidence>
<keyword evidence="1" id="KW-0328">Glycosyltransferase</keyword>
<name>A0A8T0H8I3_CERPU</name>
<evidence type="ECO:0000256" key="1">
    <source>
        <dbReference type="ARBA" id="ARBA00022676"/>
    </source>
</evidence>
<evidence type="ECO:0000256" key="3">
    <source>
        <dbReference type="ARBA" id="ARBA00023180"/>
    </source>
</evidence>
<dbReference type="InterPro" id="IPR007657">
    <property type="entry name" value="Glycosyltransferase_61"/>
</dbReference>
<comment type="caution">
    <text evidence="6">The sequence shown here is derived from an EMBL/GenBank/DDBJ whole genome shotgun (WGS) entry which is preliminary data.</text>
</comment>
<feature type="compositionally biased region" description="Basic and acidic residues" evidence="4">
    <location>
        <begin position="516"/>
        <end position="530"/>
    </location>
</feature>
<evidence type="ECO:0000256" key="2">
    <source>
        <dbReference type="ARBA" id="ARBA00022679"/>
    </source>
</evidence>